<reference evidence="2" key="1">
    <citation type="submission" date="2018-07" db="EMBL/GenBank/DDBJ databases">
        <authorList>
            <consortium name="Genoscope - CEA"/>
            <person name="William W."/>
        </authorList>
    </citation>
    <scope>NUCLEOTIDE SEQUENCE</scope>
    <source>
        <strain evidence="2">IK1</strain>
    </source>
</reference>
<dbReference type="SUPFAM" id="SSF159501">
    <property type="entry name" value="EreA/ChaN-like"/>
    <property type="match status" value="1"/>
</dbReference>
<dbReference type="CDD" id="cd14727">
    <property type="entry name" value="ChanN-like"/>
    <property type="match status" value="1"/>
</dbReference>
<dbReference type="PROSITE" id="PS51257">
    <property type="entry name" value="PROKAR_LIPOPROTEIN"/>
    <property type="match status" value="1"/>
</dbReference>
<sequence>MKLIGSVMLKQSTVHVAFAGMLFAGILLSTGCAARRPLMKPVTVKVEGSETLFKPGEIIDLEAGAAVGFEAMMEALQHKDLLFIGEVHSDPEHHLMQVQILQRWIHGEAHPVIAMECFQTTQQEALDRYLAGDLDEAAFLEEAQWDAEWGFPYHYYRPLLDLVRAKQGRILAINAPREIVKKVARTGIESLSTEERAQIAPEIDLTREAHREYVQAVFPLHAAHGRGEDFERFYQAQCVWEDTMAENIARFKLENPAARIAVFAGNGHLKYGFGVPERTVERAPSDAAVVLPYPAASDLVLERGMADFVWLSRAVRVSFGKHPRPPSAGDEGGISWNP</sequence>
<dbReference type="AlphaFoldDB" id="A0A653A8Q8"/>
<evidence type="ECO:0000313" key="2">
    <source>
        <dbReference type="EMBL" id="VBB44400.1"/>
    </source>
</evidence>
<evidence type="ECO:0000259" key="1">
    <source>
        <dbReference type="Pfam" id="PF04187"/>
    </source>
</evidence>
<organism evidence="2">
    <name type="scientific">Uncultured Desulfatiglans sp</name>
    <dbReference type="NCBI Taxonomy" id="1748965"/>
    <lineage>
        <taxon>Bacteria</taxon>
        <taxon>Pseudomonadati</taxon>
        <taxon>Thermodesulfobacteriota</taxon>
        <taxon>Desulfobacteria</taxon>
        <taxon>Desulfatiglandales</taxon>
        <taxon>Desulfatiglandaceae</taxon>
        <taxon>Desulfatiglans</taxon>
        <taxon>environmental samples</taxon>
    </lineage>
</organism>
<dbReference type="InterPro" id="IPR007314">
    <property type="entry name" value="Cofac_haem-bd_dom"/>
</dbReference>
<dbReference type="Pfam" id="PF04187">
    <property type="entry name" value="Cofac_haem_bdg"/>
    <property type="match status" value="1"/>
</dbReference>
<feature type="domain" description="Haem-binding uptake Tiki superfamily ChaN" evidence="1">
    <location>
        <begin position="72"/>
        <end position="278"/>
    </location>
</feature>
<name>A0A653A8Q8_UNCDX</name>
<accession>A0A653A8Q8</accession>
<gene>
    <name evidence="2" type="ORF">TRIP_B330506</name>
</gene>
<dbReference type="Gene3D" id="3.40.50.11550">
    <property type="match status" value="1"/>
</dbReference>
<dbReference type="EMBL" id="UPXX01000027">
    <property type="protein sequence ID" value="VBB44400.1"/>
    <property type="molecule type" value="Genomic_DNA"/>
</dbReference>
<proteinExistence type="predicted"/>
<protein>
    <recommendedName>
        <fullName evidence="1">Haem-binding uptake Tiki superfamily ChaN domain-containing protein</fullName>
    </recommendedName>
</protein>